<dbReference type="STRING" id="479434.Sthe_1144"/>
<evidence type="ECO:0000313" key="3">
    <source>
        <dbReference type="Proteomes" id="UP000002027"/>
    </source>
</evidence>
<proteinExistence type="predicted"/>
<protein>
    <recommendedName>
        <fullName evidence="1">BioF2-like acetyltransferase domain-containing protein</fullName>
    </recommendedName>
</protein>
<reference evidence="2 3" key="2">
    <citation type="journal article" date="2010" name="Stand. Genomic Sci.">
        <title>Complete genome sequence of Desulfohalobium retbaense type strain (HR(100)).</title>
        <authorList>
            <person name="Spring S."/>
            <person name="Nolan M."/>
            <person name="Lapidus A."/>
            <person name="Glavina Del Rio T."/>
            <person name="Copeland A."/>
            <person name="Tice H."/>
            <person name="Cheng J.F."/>
            <person name="Lucas S."/>
            <person name="Land M."/>
            <person name="Chen F."/>
            <person name="Bruce D."/>
            <person name="Goodwin L."/>
            <person name="Pitluck S."/>
            <person name="Ivanova N."/>
            <person name="Mavromatis K."/>
            <person name="Mikhailova N."/>
            <person name="Pati A."/>
            <person name="Chen A."/>
            <person name="Palaniappan K."/>
            <person name="Hauser L."/>
            <person name="Chang Y.J."/>
            <person name="Jeffries C.D."/>
            <person name="Munk C."/>
            <person name="Kiss H."/>
            <person name="Chain P."/>
            <person name="Han C."/>
            <person name="Brettin T."/>
            <person name="Detter J.C."/>
            <person name="Schuler E."/>
            <person name="Goker M."/>
            <person name="Rohde M."/>
            <person name="Bristow J."/>
            <person name="Eisen J.A."/>
            <person name="Markowitz V."/>
            <person name="Hugenholtz P."/>
            <person name="Kyrpides N.C."/>
            <person name="Klenk H.P."/>
        </authorList>
    </citation>
    <scope>NUCLEOTIDE SEQUENCE [LARGE SCALE GENOMIC DNA]</scope>
    <source>
        <strain evidence="3">ATCC 49802 / DSM 20745 / S 6022</strain>
    </source>
</reference>
<sequence length="374" mass="41879">MATASIPQTQHDPGRLRVDLVDPTADPRWAAFVTTHPDGLAFHHPAWIATLADTFGYPPAHLACEDDQGRLHGVLPLVYRRGLIRGRQLWSLPCTAVAGPLTTSAAATNALIQTAIKLAQEPPARQLVLHSMVPDIDPGGTVLTRVEGSPTYVIDLPERTEPLRFGPSAKHGVIKRGVKKAREYGLRLREAERFDDLTAWYRLYVATMREKESPPLPFRLFDAAWHHLRPAGLLQLLVVERRTGEATELIGGEILLLNSQTVLGEYIARSPIAGQLHCQDLIQWHIVQSAWEAGYRRVDLGDAHPESGLARYKRKWGGQPRPMYRYRESHPPEPQNIPSTRSRASTLRRLTKPAWRRLPLPLVARAGALVYRYA</sequence>
<organism evidence="2 3">
    <name type="scientific">Sphaerobacter thermophilus (strain ATCC 49802 / DSM 20745 / KCCM 41009 / NCIMB 13125 / S 6022)</name>
    <dbReference type="NCBI Taxonomy" id="479434"/>
    <lineage>
        <taxon>Bacteria</taxon>
        <taxon>Pseudomonadati</taxon>
        <taxon>Thermomicrobiota</taxon>
        <taxon>Thermomicrobia</taxon>
        <taxon>Sphaerobacterales</taxon>
        <taxon>Sphaerobacterineae</taxon>
        <taxon>Sphaerobacteraceae</taxon>
        <taxon>Sphaerobacter</taxon>
    </lineage>
</organism>
<evidence type="ECO:0000259" key="1">
    <source>
        <dbReference type="Pfam" id="PF13480"/>
    </source>
</evidence>
<dbReference type="KEGG" id="sti:Sthe_1144"/>
<dbReference type="Pfam" id="PF13480">
    <property type="entry name" value="Acetyltransf_6"/>
    <property type="match status" value="1"/>
</dbReference>
<dbReference type="EMBL" id="CP001823">
    <property type="protein sequence ID" value="ACZ38580.1"/>
    <property type="molecule type" value="Genomic_DNA"/>
</dbReference>
<evidence type="ECO:0000313" key="2">
    <source>
        <dbReference type="EMBL" id="ACZ38580.1"/>
    </source>
</evidence>
<accession>D1C2W3</accession>
<dbReference type="InterPro" id="IPR038740">
    <property type="entry name" value="BioF2-like_GNAT_dom"/>
</dbReference>
<keyword evidence="3" id="KW-1185">Reference proteome</keyword>
<feature type="domain" description="BioF2-like acetyltransferase" evidence="1">
    <location>
        <begin position="173"/>
        <end position="314"/>
    </location>
</feature>
<gene>
    <name evidence="2" type="ordered locus">Sthe_1144</name>
</gene>
<dbReference type="InParanoid" id="D1C2W3"/>
<dbReference type="Gene3D" id="3.40.630.30">
    <property type="match status" value="1"/>
</dbReference>
<dbReference type="RefSeq" id="WP_012871627.1">
    <property type="nucleotide sequence ID" value="NC_013523.1"/>
</dbReference>
<dbReference type="InterPro" id="IPR016181">
    <property type="entry name" value="Acyl_CoA_acyltransferase"/>
</dbReference>
<dbReference type="PANTHER" id="PTHR36174">
    <property type="entry name" value="LIPID II:GLYCINE GLYCYLTRANSFERASE"/>
    <property type="match status" value="1"/>
</dbReference>
<dbReference type="AlphaFoldDB" id="D1C2W3"/>
<reference evidence="3" key="1">
    <citation type="submission" date="2009-11" db="EMBL/GenBank/DDBJ databases">
        <title>The complete chromosome 1 of Sphaerobacter thermophilus DSM 20745.</title>
        <authorList>
            <person name="Lucas S."/>
            <person name="Copeland A."/>
            <person name="Lapidus A."/>
            <person name="Glavina del Rio T."/>
            <person name="Dalin E."/>
            <person name="Tice H."/>
            <person name="Bruce D."/>
            <person name="Goodwin L."/>
            <person name="Pitluck S."/>
            <person name="Kyrpides N."/>
            <person name="Mavromatis K."/>
            <person name="Ivanova N."/>
            <person name="Mikhailova N."/>
            <person name="LaButti K.M."/>
            <person name="Clum A."/>
            <person name="Sun H.I."/>
            <person name="Brettin T."/>
            <person name="Detter J.C."/>
            <person name="Han C."/>
            <person name="Larimer F."/>
            <person name="Land M."/>
            <person name="Hauser L."/>
            <person name="Markowitz V."/>
            <person name="Cheng J.F."/>
            <person name="Hugenholtz P."/>
            <person name="Woyke T."/>
            <person name="Wu D."/>
            <person name="Steenblock K."/>
            <person name="Schneider S."/>
            <person name="Pukall R."/>
            <person name="Goeker M."/>
            <person name="Klenk H.P."/>
            <person name="Eisen J.A."/>
        </authorList>
    </citation>
    <scope>NUCLEOTIDE SEQUENCE [LARGE SCALE GENOMIC DNA]</scope>
    <source>
        <strain evidence="3">ATCC 49802 / DSM 20745 / S 6022</strain>
    </source>
</reference>
<dbReference type="SUPFAM" id="SSF55729">
    <property type="entry name" value="Acyl-CoA N-acyltransferases (Nat)"/>
    <property type="match status" value="2"/>
</dbReference>
<dbReference type="PANTHER" id="PTHR36174:SF1">
    <property type="entry name" value="LIPID II:GLYCINE GLYCYLTRANSFERASE"/>
    <property type="match status" value="1"/>
</dbReference>
<dbReference type="HOGENOM" id="CLU_042156_1_0_0"/>
<dbReference type="Proteomes" id="UP000002027">
    <property type="component" value="Chromosome 1"/>
</dbReference>
<name>D1C2W3_SPHTD</name>
<dbReference type="InterPro" id="IPR050644">
    <property type="entry name" value="PG_Glycine_Bridge_Synth"/>
</dbReference>
<dbReference type="eggNOG" id="COG5653">
    <property type="taxonomic scope" value="Bacteria"/>
</dbReference>